<accession>A0A1C3XGD2</accession>
<sequence>MLRSFNIVVALAAVLVGSLPFAASGQTSPRGAPIASSPTAPNEAKVESFRSRLQDQQKTLESYGATISGLVDRLKAASGTTVANRISEVRSLRDALVQLGVQLQPDAPLSQSIDQYQSWISAQMGRVNNQRSTLGPEFVQELVRRYQQYQQEVTRARESVSNHSNAIDRTLNELTTAELRAAEMLMAEDAAAAVKELLGVLDNVGQTIEDIRSNLRKLGNAGA</sequence>
<dbReference type="RefSeq" id="WP_141697720.1">
    <property type="nucleotide sequence ID" value="NZ_FMAE01000017.1"/>
</dbReference>
<dbReference type="Gene3D" id="1.20.58.60">
    <property type="match status" value="1"/>
</dbReference>
<evidence type="ECO:0000313" key="4">
    <source>
        <dbReference type="Proteomes" id="UP000183174"/>
    </source>
</evidence>
<feature type="chain" id="PRO_5008686546" evidence="2">
    <location>
        <begin position="23"/>
        <end position="223"/>
    </location>
</feature>
<gene>
    <name evidence="3" type="ORF">GA0061099_101714</name>
</gene>
<dbReference type="AlphaFoldDB" id="A0A1C3XGD2"/>
<feature type="signal peptide" evidence="2">
    <location>
        <begin position="1"/>
        <end position="22"/>
    </location>
</feature>
<dbReference type="EMBL" id="FMAE01000017">
    <property type="protein sequence ID" value="SCB51321.1"/>
    <property type="molecule type" value="Genomic_DNA"/>
</dbReference>
<feature type="coiled-coil region" evidence="1">
    <location>
        <begin position="139"/>
        <end position="166"/>
    </location>
</feature>
<name>A0A1C3XGD2_9BRAD</name>
<organism evidence="3 4">
    <name type="scientific">Bradyrhizobium yuanmingense</name>
    <dbReference type="NCBI Taxonomy" id="108015"/>
    <lineage>
        <taxon>Bacteria</taxon>
        <taxon>Pseudomonadati</taxon>
        <taxon>Pseudomonadota</taxon>
        <taxon>Alphaproteobacteria</taxon>
        <taxon>Hyphomicrobiales</taxon>
        <taxon>Nitrobacteraceae</taxon>
        <taxon>Bradyrhizobium</taxon>
    </lineage>
</organism>
<evidence type="ECO:0000256" key="2">
    <source>
        <dbReference type="SAM" id="SignalP"/>
    </source>
</evidence>
<evidence type="ECO:0000256" key="1">
    <source>
        <dbReference type="SAM" id="Coils"/>
    </source>
</evidence>
<evidence type="ECO:0000313" key="3">
    <source>
        <dbReference type="EMBL" id="SCB51321.1"/>
    </source>
</evidence>
<proteinExistence type="predicted"/>
<protein>
    <submittedName>
        <fullName evidence="3">Uncharacterized protein</fullName>
    </submittedName>
</protein>
<dbReference type="Proteomes" id="UP000183174">
    <property type="component" value="Unassembled WGS sequence"/>
</dbReference>
<reference evidence="3 4" key="1">
    <citation type="submission" date="2016-08" db="EMBL/GenBank/DDBJ databases">
        <authorList>
            <person name="Seilhamer J.J."/>
        </authorList>
    </citation>
    <scope>NUCLEOTIDE SEQUENCE [LARGE SCALE GENOMIC DNA]</scope>
    <source>
        <strain evidence="3 4">CCBAU 10071</strain>
    </source>
</reference>
<keyword evidence="1" id="KW-0175">Coiled coil</keyword>
<keyword evidence="2" id="KW-0732">Signal</keyword>